<evidence type="ECO:0000313" key="5">
    <source>
        <dbReference type="Proteomes" id="UP000007015"/>
    </source>
</evidence>
<keyword evidence="2" id="KW-0472">Membrane</keyword>
<evidence type="ECO:0000313" key="4">
    <source>
        <dbReference type="EMBL" id="EEC82381.1"/>
    </source>
</evidence>
<dbReference type="Gene3D" id="1.10.630.10">
    <property type="entry name" value="Cytochrome P450"/>
    <property type="match status" value="1"/>
</dbReference>
<dbReference type="GO" id="GO:0005506">
    <property type="term" value="F:iron ion binding"/>
    <property type="evidence" value="ECO:0007669"/>
    <property type="project" value="InterPro"/>
</dbReference>
<dbReference type="Pfam" id="PF02492">
    <property type="entry name" value="cobW"/>
    <property type="match status" value="1"/>
</dbReference>
<dbReference type="EMBL" id="CM000132">
    <property type="protein sequence ID" value="EEC82381.1"/>
    <property type="molecule type" value="Genomic_DNA"/>
</dbReference>
<dbReference type="InterPro" id="IPR027417">
    <property type="entry name" value="P-loop_NTPase"/>
</dbReference>
<dbReference type="GO" id="GO:0016705">
    <property type="term" value="F:oxidoreductase activity, acting on paired donors, with incorporation or reduction of molecular oxygen"/>
    <property type="evidence" value="ECO:0007669"/>
    <property type="project" value="InterPro"/>
</dbReference>
<protein>
    <recommendedName>
        <fullName evidence="3">CobW/HypB/UreG nucleotide-binding domain-containing protein</fullName>
    </recommendedName>
</protein>
<dbReference type="GO" id="GO:0020037">
    <property type="term" value="F:heme binding"/>
    <property type="evidence" value="ECO:0007669"/>
    <property type="project" value="InterPro"/>
</dbReference>
<sequence>MTLSISVGMVEAELLVDTTLAGVTDELDRAPLLVPHHARENTVVAGYDVPAGTRVLVNVWAIARDPASWLDRPDAFLPERFLPGAGSCDDVVDVHGQHFELLPFESGRQIYPATNLAKKMLVNYILSAQHGKRIAVVLNEFREEIGLERAMINKGQGGALVEEWVELANGYVCCTVKHSLVQALEQLVQTKERMDYILLETIGLADPAPLVPILWLDDQLESSIKFYSIVMVIDAKAFRLQIDEHKKSSSFPEAFHQIAFADVVILNKVDLVEDNLEDLERQILEVNALVTVVQSVRCQVDLNKVFDQQAYGAKVFLPCAFVSKDPVSLAKTKFVFASTFVASTLGYSVAIAYSLSGRAAKMSLIRPRPDHVAGTPTNFHGPDRWETGDDPDYASTWLQFTPVIFFHIAIIGHLCLKRPRDVFQLTKGSPKQKDLLHRKKKQREGNEGGDKENKDAEANKEEDDEEEGEEEEEKAKVKKSKTKVNS</sequence>
<dbReference type="InterPro" id="IPR003495">
    <property type="entry name" value="CobW/HypB/UreG_nucleotide-bd"/>
</dbReference>
<keyword evidence="5" id="KW-1185">Reference proteome</keyword>
<feature type="region of interest" description="Disordered" evidence="1">
    <location>
        <begin position="427"/>
        <end position="486"/>
    </location>
</feature>
<name>B8B826_ORYSI</name>
<dbReference type="InterPro" id="IPR001128">
    <property type="entry name" value="Cyt_P450"/>
</dbReference>
<dbReference type="Gene3D" id="3.40.50.300">
    <property type="entry name" value="P-loop containing nucleotide triphosphate hydrolases"/>
    <property type="match status" value="1"/>
</dbReference>
<keyword evidence="2" id="KW-0812">Transmembrane</keyword>
<reference evidence="4 5" key="1">
    <citation type="journal article" date="2005" name="PLoS Biol.">
        <title>The genomes of Oryza sativa: a history of duplications.</title>
        <authorList>
            <person name="Yu J."/>
            <person name="Wang J."/>
            <person name="Lin W."/>
            <person name="Li S."/>
            <person name="Li H."/>
            <person name="Zhou J."/>
            <person name="Ni P."/>
            <person name="Dong W."/>
            <person name="Hu S."/>
            <person name="Zeng C."/>
            <person name="Zhang J."/>
            <person name="Zhang Y."/>
            <person name="Li R."/>
            <person name="Xu Z."/>
            <person name="Li S."/>
            <person name="Li X."/>
            <person name="Zheng H."/>
            <person name="Cong L."/>
            <person name="Lin L."/>
            <person name="Yin J."/>
            <person name="Geng J."/>
            <person name="Li G."/>
            <person name="Shi J."/>
            <person name="Liu J."/>
            <person name="Lv H."/>
            <person name="Li J."/>
            <person name="Wang J."/>
            <person name="Deng Y."/>
            <person name="Ran L."/>
            <person name="Shi X."/>
            <person name="Wang X."/>
            <person name="Wu Q."/>
            <person name="Li C."/>
            <person name="Ren X."/>
            <person name="Wang J."/>
            <person name="Wang X."/>
            <person name="Li D."/>
            <person name="Liu D."/>
            <person name="Zhang X."/>
            <person name="Ji Z."/>
            <person name="Zhao W."/>
            <person name="Sun Y."/>
            <person name="Zhang Z."/>
            <person name="Bao J."/>
            <person name="Han Y."/>
            <person name="Dong L."/>
            <person name="Ji J."/>
            <person name="Chen P."/>
            <person name="Wu S."/>
            <person name="Liu J."/>
            <person name="Xiao Y."/>
            <person name="Bu D."/>
            <person name="Tan J."/>
            <person name="Yang L."/>
            <person name="Ye C."/>
            <person name="Zhang J."/>
            <person name="Xu J."/>
            <person name="Zhou Y."/>
            <person name="Yu Y."/>
            <person name="Zhang B."/>
            <person name="Zhuang S."/>
            <person name="Wei H."/>
            <person name="Liu B."/>
            <person name="Lei M."/>
            <person name="Yu H."/>
            <person name="Li Y."/>
            <person name="Xu H."/>
            <person name="Wei S."/>
            <person name="He X."/>
            <person name="Fang L."/>
            <person name="Zhang Z."/>
            <person name="Zhang Y."/>
            <person name="Huang X."/>
            <person name="Su Z."/>
            <person name="Tong W."/>
            <person name="Li J."/>
            <person name="Tong Z."/>
            <person name="Li S."/>
            <person name="Ye J."/>
            <person name="Wang L."/>
            <person name="Fang L."/>
            <person name="Lei T."/>
            <person name="Chen C."/>
            <person name="Chen H."/>
            <person name="Xu Z."/>
            <person name="Li H."/>
            <person name="Huang H."/>
            <person name="Zhang F."/>
            <person name="Xu H."/>
            <person name="Li N."/>
            <person name="Zhao C."/>
            <person name="Li S."/>
            <person name="Dong L."/>
            <person name="Huang Y."/>
            <person name="Li L."/>
            <person name="Xi Y."/>
            <person name="Qi Q."/>
            <person name="Li W."/>
            <person name="Zhang B."/>
            <person name="Hu W."/>
            <person name="Zhang Y."/>
            <person name="Tian X."/>
            <person name="Jiao Y."/>
            <person name="Liang X."/>
            <person name="Jin J."/>
            <person name="Gao L."/>
            <person name="Zheng W."/>
            <person name="Hao B."/>
            <person name="Liu S."/>
            <person name="Wang W."/>
            <person name="Yuan L."/>
            <person name="Cao M."/>
            <person name="McDermott J."/>
            <person name="Samudrala R."/>
            <person name="Wang J."/>
            <person name="Wong G.K."/>
            <person name="Yang H."/>
        </authorList>
    </citation>
    <scope>NUCLEOTIDE SEQUENCE [LARGE SCALE GENOMIC DNA]</scope>
    <source>
        <strain evidence="5">cv. 93-11</strain>
    </source>
</reference>
<dbReference type="CDD" id="cd03112">
    <property type="entry name" value="CobW-like"/>
    <property type="match status" value="1"/>
</dbReference>
<feature type="compositionally biased region" description="Basic residues" evidence="1">
    <location>
        <begin position="476"/>
        <end position="486"/>
    </location>
</feature>
<evidence type="ECO:0000259" key="3">
    <source>
        <dbReference type="Pfam" id="PF02492"/>
    </source>
</evidence>
<dbReference type="Gramene" id="BGIOSGA023973-TA">
    <property type="protein sequence ID" value="BGIOSGA023973-PA"/>
    <property type="gene ID" value="BGIOSGA023973"/>
</dbReference>
<dbReference type="SUPFAM" id="SSF48264">
    <property type="entry name" value="Cytochrome P450"/>
    <property type="match status" value="1"/>
</dbReference>
<dbReference type="InterPro" id="IPR051316">
    <property type="entry name" value="Zinc-reg_GTPase_activator"/>
</dbReference>
<accession>B8B826</accession>
<dbReference type="GO" id="GO:0005737">
    <property type="term" value="C:cytoplasm"/>
    <property type="evidence" value="ECO:0007669"/>
    <property type="project" value="TreeGrafter"/>
</dbReference>
<feature type="compositionally biased region" description="Basic and acidic residues" evidence="1">
    <location>
        <begin position="443"/>
        <end position="459"/>
    </location>
</feature>
<dbReference type="GO" id="GO:0004497">
    <property type="term" value="F:monooxygenase activity"/>
    <property type="evidence" value="ECO:0007669"/>
    <property type="project" value="InterPro"/>
</dbReference>
<feature type="compositionally biased region" description="Acidic residues" evidence="1">
    <location>
        <begin position="460"/>
        <end position="472"/>
    </location>
</feature>
<keyword evidence="2" id="KW-1133">Transmembrane helix</keyword>
<feature type="domain" description="CobW/HypB/UreG nucleotide-binding" evidence="3">
    <location>
        <begin position="118"/>
        <end position="293"/>
    </location>
</feature>
<dbReference type="HOGENOM" id="CLU_583159_0_0_1"/>
<proteinExistence type="predicted"/>
<dbReference type="Proteomes" id="UP000007015">
    <property type="component" value="Chromosome 7"/>
</dbReference>
<organism evidence="4 5">
    <name type="scientific">Oryza sativa subsp. indica</name>
    <name type="common">Rice</name>
    <dbReference type="NCBI Taxonomy" id="39946"/>
    <lineage>
        <taxon>Eukaryota</taxon>
        <taxon>Viridiplantae</taxon>
        <taxon>Streptophyta</taxon>
        <taxon>Embryophyta</taxon>
        <taxon>Tracheophyta</taxon>
        <taxon>Spermatophyta</taxon>
        <taxon>Magnoliopsida</taxon>
        <taxon>Liliopsida</taxon>
        <taxon>Poales</taxon>
        <taxon>Poaceae</taxon>
        <taxon>BOP clade</taxon>
        <taxon>Oryzoideae</taxon>
        <taxon>Oryzeae</taxon>
        <taxon>Oryzinae</taxon>
        <taxon>Oryza</taxon>
        <taxon>Oryza sativa</taxon>
    </lineage>
</organism>
<dbReference type="AlphaFoldDB" id="B8B826"/>
<gene>
    <name evidence="4" type="ORF">OsI_26720</name>
</gene>
<evidence type="ECO:0000256" key="2">
    <source>
        <dbReference type="SAM" id="Phobius"/>
    </source>
</evidence>
<dbReference type="SUPFAM" id="SSF52540">
    <property type="entry name" value="P-loop containing nucleoside triphosphate hydrolases"/>
    <property type="match status" value="1"/>
</dbReference>
<dbReference type="PANTHER" id="PTHR13748">
    <property type="entry name" value="COBW-RELATED"/>
    <property type="match status" value="1"/>
</dbReference>
<evidence type="ECO:0000256" key="1">
    <source>
        <dbReference type="SAM" id="MobiDB-lite"/>
    </source>
</evidence>
<dbReference type="STRING" id="39946.B8B826"/>
<feature type="transmembrane region" description="Helical" evidence="2">
    <location>
        <begin position="334"/>
        <end position="355"/>
    </location>
</feature>
<dbReference type="InterPro" id="IPR036396">
    <property type="entry name" value="Cyt_P450_sf"/>
</dbReference>
<dbReference type="PANTHER" id="PTHR13748:SF31">
    <property type="entry name" value="ZINC-REGULATED GTPASE METALLOPROTEIN ACTIVATOR 1A-RELATED"/>
    <property type="match status" value="1"/>
</dbReference>
<dbReference type="Pfam" id="PF00067">
    <property type="entry name" value="p450"/>
    <property type="match status" value="1"/>
</dbReference>